<evidence type="ECO:0000313" key="1">
    <source>
        <dbReference type="EMBL" id="KAJ1357671.1"/>
    </source>
</evidence>
<keyword evidence="2" id="KW-1185">Reference proteome</keyword>
<dbReference type="EMBL" id="JAHQIW010003216">
    <property type="protein sequence ID" value="KAJ1357671.1"/>
    <property type="molecule type" value="Genomic_DNA"/>
</dbReference>
<protein>
    <submittedName>
        <fullName evidence="1">Uncharacterized protein</fullName>
    </submittedName>
</protein>
<dbReference type="AlphaFoldDB" id="A0AAD5QSR9"/>
<gene>
    <name evidence="1" type="ORF">KIN20_015858</name>
</gene>
<feature type="non-terminal residue" evidence="1">
    <location>
        <position position="73"/>
    </location>
</feature>
<organism evidence="1 2">
    <name type="scientific">Parelaphostrongylus tenuis</name>
    <name type="common">Meningeal worm</name>
    <dbReference type="NCBI Taxonomy" id="148309"/>
    <lineage>
        <taxon>Eukaryota</taxon>
        <taxon>Metazoa</taxon>
        <taxon>Ecdysozoa</taxon>
        <taxon>Nematoda</taxon>
        <taxon>Chromadorea</taxon>
        <taxon>Rhabditida</taxon>
        <taxon>Rhabditina</taxon>
        <taxon>Rhabditomorpha</taxon>
        <taxon>Strongyloidea</taxon>
        <taxon>Metastrongylidae</taxon>
        <taxon>Parelaphostrongylus</taxon>
    </lineage>
</organism>
<accession>A0AAD5QSR9</accession>
<evidence type="ECO:0000313" key="2">
    <source>
        <dbReference type="Proteomes" id="UP001196413"/>
    </source>
</evidence>
<proteinExistence type="predicted"/>
<reference evidence="1" key="1">
    <citation type="submission" date="2021-06" db="EMBL/GenBank/DDBJ databases">
        <title>Parelaphostrongylus tenuis whole genome reference sequence.</title>
        <authorList>
            <person name="Garwood T.J."/>
            <person name="Larsen P.A."/>
            <person name="Fountain-Jones N.M."/>
            <person name="Garbe J.R."/>
            <person name="Macchietto M.G."/>
            <person name="Kania S.A."/>
            <person name="Gerhold R.W."/>
            <person name="Richards J.E."/>
            <person name="Wolf T.M."/>
        </authorList>
    </citation>
    <scope>NUCLEOTIDE SEQUENCE</scope>
    <source>
        <strain evidence="1">MNPRO001-30</strain>
        <tissue evidence="1">Meninges</tissue>
    </source>
</reference>
<comment type="caution">
    <text evidence="1">The sequence shown here is derived from an EMBL/GenBank/DDBJ whole genome shotgun (WGS) entry which is preliminary data.</text>
</comment>
<name>A0AAD5QSR9_PARTN</name>
<sequence length="73" mass="8257">IANTSTDEPCEAHHGHALAVAFFRTALFLDKIHAHDDSSKELIDNWQQADCARIAHAVKVSFLEQQYRLAVFH</sequence>
<dbReference type="Proteomes" id="UP001196413">
    <property type="component" value="Unassembled WGS sequence"/>
</dbReference>